<keyword evidence="1" id="KW-0675">Receptor</keyword>
<reference evidence="1 2" key="1">
    <citation type="journal article" date="2022" name="Plant J.">
        <title>Chromosome-level genome of Camellia lanceoleosa provides a valuable resource for understanding genome evolution and self-incompatibility.</title>
        <authorList>
            <person name="Gong W."/>
            <person name="Xiao S."/>
            <person name="Wang L."/>
            <person name="Liao Z."/>
            <person name="Chang Y."/>
            <person name="Mo W."/>
            <person name="Hu G."/>
            <person name="Li W."/>
            <person name="Zhao G."/>
            <person name="Zhu H."/>
            <person name="Hu X."/>
            <person name="Ji K."/>
            <person name="Xiang X."/>
            <person name="Song Q."/>
            <person name="Yuan D."/>
            <person name="Jin S."/>
            <person name="Zhang L."/>
        </authorList>
    </citation>
    <scope>NUCLEOTIDE SEQUENCE [LARGE SCALE GENOMIC DNA]</scope>
    <source>
        <strain evidence="1">SQ_2022a</strain>
    </source>
</reference>
<comment type="caution">
    <text evidence="1">The sequence shown here is derived from an EMBL/GenBank/DDBJ whole genome shotgun (WGS) entry which is preliminary data.</text>
</comment>
<keyword evidence="2" id="KW-1185">Reference proteome</keyword>
<keyword evidence="1" id="KW-0808">Transferase</keyword>
<dbReference type="Proteomes" id="UP001060215">
    <property type="component" value="Chromosome 4"/>
</dbReference>
<proteinExistence type="predicted"/>
<sequence length="258" mass="28448">MTVINTSLLASASSTTSSSSMIEAKALLNSNWWGNFSYTDHCKLLGITCNGAGSVTRIVLSDYCFYSDYYTSLLGKLENMNWTSLPNLEYLNLDGCNFTGSIPEEIGSLSKLTWLDLSTNYHLEGTYGYIAPELAYTMVVTEKCDAYSFGVVALETIMGRHPGELLSSLESPSAQNIMLANVLDPRLPLPTNPMVVGNIVLVARMAIACLRSEPRSRPTMLRVSQEFQSVKKTFATPLCAISLLQLWNAEIDFYSINE</sequence>
<organism evidence="1 2">
    <name type="scientific">Camellia lanceoleosa</name>
    <dbReference type="NCBI Taxonomy" id="1840588"/>
    <lineage>
        <taxon>Eukaryota</taxon>
        <taxon>Viridiplantae</taxon>
        <taxon>Streptophyta</taxon>
        <taxon>Embryophyta</taxon>
        <taxon>Tracheophyta</taxon>
        <taxon>Spermatophyta</taxon>
        <taxon>Magnoliopsida</taxon>
        <taxon>eudicotyledons</taxon>
        <taxon>Gunneridae</taxon>
        <taxon>Pentapetalae</taxon>
        <taxon>asterids</taxon>
        <taxon>Ericales</taxon>
        <taxon>Theaceae</taxon>
        <taxon>Camellia</taxon>
    </lineage>
</organism>
<accession>A0ACC0HRM0</accession>
<protein>
    <submittedName>
        <fullName evidence="1">MDIS1-interacting receptor like kinase 2</fullName>
    </submittedName>
</protein>
<dbReference type="EMBL" id="CM045761">
    <property type="protein sequence ID" value="KAI8015562.1"/>
    <property type="molecule type" value="Genomic_DNA"/>
</dbReference>
<evidence type="ECO:0000313" key="1">
    <source>
        <dbReference type="EMBL" id="KAI8015562.1"/>
    </source>
</evidence>
<name>A0ACC0HRM0_9ERIC</name>
<gene>
    <name evidence="1" type="ORF">LOK49_LG05G00944</name>
</gene>
<keyword evidence="1" id="KW-0418">Kinase</keyword>
<evidence type="ECO:0000313" key="2">
    <source>
        <dbReference type="Proteomes" id="UP001060215"/>
    </source>
</evidence>